<evidence type="ECO:0008006" key="3">
    <source>
        <dbReference type="Google" id="ProtNLM"/>
    </source>
</evidence>
<dbReference type="Pfam" id="PF20583">
    <property type="entry name" value="DUF6786"/>
    <property type="match status" value="1"/>
</dbReference>
<dbReference type="PROSITE" id="PS51257">
    <property type="entry name" value="PROKAR_LIPOPROTEIN"/>
    <property type="match status" value="1"/>
</dbReference>
<dbReference type="AlphaFoldDB" id="A0A1M5FPM8"/>
<sequence>MRNKLKYISISVIVLIVTVSCKNNTDKEMEKTTEDEVVLEKGTFGYDKAFLRKHLKNTIVLGNNDGKASIIVSPELQGRVMTSTLNGQKGMSFGWINYDLISSKKKLEHFNPTGGEERFWLGPEGGQFSIYFDKDKKFEFENWYVPGALDTESFNVSKRNENSVSFEKEMKLTNYSGTQFNLKVNRTVSLLTKQEVIKNLDLFNDQFTVVAYETQNTITNIGDKEWNKNTGLLSIWLLCMMTPSDEVTVVAPILEGNEEEKGVKVNDNYFGEVAKDRLKSKEQHVFFKADGKSRGKIGITPLRATGYIGSYDAQNGILTILQIKTPKATDRYVNSAWEIQDDPYSGDVLNSYNDGPLEDRTQMGPFYELESSSPALTLASGESYNHTQRMYHFKASKEILDELSKELLKISIQDIEMVF</sequence>
<dbReference type="EMBL" id="FQVT01000003">
    <property type="protein sequence ID" value="SHF93458.1"/>
    <property type="molecule type" value="Genomic_DNA"/>
</dbReference>
<evidence type="ECO:0000313" key="2">
    <source>
        <dbReference type="Proteomes" id="UP000183945"/>
    </source>
</evidence>
<keyword evidence="2" id="KW-1185">Reference proteome</keyword>
<dbReference type="InterPro" id="IPR046713">
    <property type="entry name" value="DUF6786"/>
</dbReference>
<proteinExistence type="predicted"/>
<evidence type="ECO:0000313" key="1">
    <source>
        <dbReference type="EMBL" id="SHF93458.1"/>
    </source>
</evidence>
<protein>
    <recommendedName>
        <fullName evidence="3">Lipoprotein</fullName>
    </recommendedName>
</protein>
<accession>A0A1M5FPM8</accession>
<gene>
    <name evidence="1" type="ORF">SAMN05444483_103290</name>
</gene>
<dbReference type="OrthoDB" id="1113889at2"/>
<organism evidence="1 2">
    <name type="scientific">Salegentibacter echinorum</name>
    <dbReference type="NCBI Taxonomy" id="1073325"/>
    <lineage>
        <taxon>Bacteria</taxon>
        <taxon>Pseudomonadati</taxon>
        <taxon>Bacteroidota</taxon>
        <taxon>Flavobacteriia</taxon>
        <taxon>Flavobacteriales</taxon>
        <taxon>Flavobacteriaceae</taxon>
        <taxon>Salegentibacter</taxon>
    </lineage>
</organism>
<dbReference type="Proteomes" id="UP000183945">
    <property type="component" value="Unassembled WGS sequence"/>
</dbReference>
<dbReference type="STRING" id="1073325.SAMN05444483_103290"/>
<reference evidence="2" key="1">
    <citation type="submission" date="2016-11" db="EMBL/GenBank/DDBJ databases">
        <authorList>
            <person name="Varghese N."/>
            <person name="Submissions S."/>
        </authorList>
    </citation>
    <scope>NUCLEOTIDE SEQUENCE [LARGE SCALE GENOMIC DNA]</scope>
    <source>
        <strain evidence="2">DSM 24579</strain>
    </source>
</reference>
<name>A0A1M5FPM8_SALEC</name>